<organism evidence="3 4">
    <name type="scientific">Rotaria socialis</name>
    <dbReference type="NCBI Taxonomy" id="392032"/>
    <lineage>
        <taxon>Eukaryota</taxon>
        <taxon>Metazoa</taxon>
        <taxon>Spiralia</taxon>
        <taxon>Gnathifera</taxon>
        <taxon>Rotifera</taxon>
        <taxon>Eurotatoria</taxon>
        <taxon>Bdelloidea</taxon>
        <taxon>Philodinida</taxon>
        <taxon>Philodinidae</taxon>
        <taxon>Rotaria</taxon>
    </lineage>
</organism>
<comment type="caution">
    <text evidence="3">The sequence shown here is derived from an EMBL/GenBank/DDBJ whole genome shotgun (WGS) entry which is preliminary data.</text>
</comment>
<feature type="compositionally biased region" description="Low complexity" evidence="1">
    <location>
        <begin position="33"/>
        <end position="46"/>
    </location>
</feature>
<feature type="region of interest" description="Disordered" evidence="1">
    <location>
        <begin position="70"/>
        <end position="93"/>
    </location>
</feature>
<dbReference type="EMBL" id="CAJNYV010004887">
    <property type="protein sequence ID" value="CAF3705549.1"/>
    <property type="molecule type" value="Genomic_DNA"/>
</dbReference>
<feature type="compositionally biased region" description="Polar residues" evidence="1">
    <location>
        <begin position="11"/>
        <end position="23"/>
    </location>
</feature>
<gene>
    <name evidence="2" type="ORF">KIK155_LOCUS26960</name>
    <name evidence="3" type="ORF">TOA249_LOCUS432</name>
</gene>
<reference evidence="3" key="1">
    <citation type="submission" date="2021-02" db="EMBL/GenBank/DDBJ databases">
        <authorList>
            <person name="Nowell W R."/>
        </authorList>
    </citation>
    <scope>NUCLEOTIDE SEQUENCE</scope>
</reference>
<evidence type="ECO:0000256" key="1">
    <source>
        <dbReference type="SAM" id="MobiDB-lite"/>
    </source>
</evidence>
<protein>
    <submittedName>
        <fullName evidence="3">Uncharacterized protein</fullName>
    </submittedName>
</protein>
<dbReference type="Proteomes" id="UP000663838">
    <property type="component" value="Unassembled WGS sequence"/>
</dbReference>
<feature type="region of interest" description="Disordered" evidence="1">
    <location>
        <begin position="1"/>
        <end position="52"/>
    </location>
</feature>
<sequence>MAESENHHIRFQSTQKLRSSTTSLHREPRKYFSSSNNPNNKGNGNENRSRGRLLWKVAVEGVLEHEKFTPNSTPMASFTNNSAPVGWYNLTQR</sequence>
<evidence type="ECO:0000313" key="3">
    <source>
        <dbReference type="EMBL" id="CAF4464755.1"/>
    </source>
</evidence>
<dbReference type="AlphaFoldDB" id="A0A820T1B6"/>
<dbReference type="Proteomes" id="UP000663865">
    <property type="component" value="Unassembled WGS sequence"/>
</dbReference>
<proteinExistence type="predicted"/>
<dbReference type="EMBL" id="CAJOBS010000009">
    <property type="protein sequence ID" value="CAF4464755.1"/>
    <property type="molecule type" value="Genomic_DNA"/>
</dbReference>
<name>A0A820T1B6_9BILA</name>
<evidence type="ECO:0000313" key="4">
    <source>
        <dbReference type="Proteomes" id="UP000663838"/>
    </source>
</evidence>
<accession>A0A820T1B6</accession>
<evidence type="ECO:0000313" key="2">
    <source>
        <dbReference type="EMBL" id="CAF3705549.1"/>
    </source>
</evidence>